<comment type="caution">
    <text evidence="8">The sequence shown here is derived from an EMBL/GenBank/DDBJ whole genome shotgun (WGS) entry which is preliminary data.</text>
</comment>
<dbReference type="Proteomes" id="UP000095658">
    <property type="component" value="Unassembled WGS sequence"/>
</dbReference>
<keyword evidence="6" id="KW-0804">Transcription</keyword>
<dbReference type="EMBL" id="MAMP01000006">
    <property type="protein sequence ID" value="OES46043.1"/>
    <property type="molecule type" value="Genomic_DNA"/>
</dbReference>
<evidence type="ECO:0000256" key="5">
    <source>
        <dbReference type="ARBA" id="ARBA00023015"/>
    </source>
</evidence>
<feature type="domain" description="Anti-sigma-28 factor FlgM C-terminal" evidence="7">
    <location>
        <begin position="34"/>
        <end position="84"/>
    </location>
</feature>
<evidence type="ECO:0000256" key="1">
    <source>
        <dbReference type="ARBA" id="ARBA00005322"/>
    </source>
</evidence>
<evidence type="ECO:0000256" key="6">
    <source>
        <dbReference type="ARBA" id="ARBA00023163"/>
    </source>
</evidence>
<dbReference type="OrthoDB" id="2991036at2"/>
<dbReference type="InterPro" id="IPR007412">
    <property type="entry name" value="FlgM"/>
</dbReference>
<keyword evidence="5" id="KW-0805">Transcription regulation</keyword>
<sequence length="89" mass="9642">MKINQTPGLNGINPYQKQLKKADAAKAASPAAGDKLEISSAAKEMQDSSRILAERREKIALLKEQISDGTYKTDANATAKAMLDFYGKL</sequence>
<evidence type="ECO:0000313" key="9">
    <source>
        <dbReference type="Proteomes" id="UP000095658"/>
    </source>
</evidence>
<dbReference type="GO" id="GO:0044781">
    <property type="term" value="P:bacterial-type flagellum organization"/>
    <property type="evidence" value="ECO:0007669"/>
    <property type="project" value="UniProtKB-KW"/>
</dbReference>
<evidence type="ECO:0000313" key="8">
    <source>
        <dbReference type="EMBL" id="OES46043.1"/>
    </source>
</evidence>
<dbReference type="InterPro" id="IPR031316">
    <property type="entry name" value="FlgM_C"/>
</dbReference>
<dbReference type="STRING" id="1714016.BA724_15750"/>
<dbReference type="AlphaFoldDB" id="A0A1E7DSH7"/>
<evidence type="ECO:0000256" key="4">
    <source>
        <dbReference type="ARBA" id="ARBA00022795"/>
    </source>
</evidence>
<accession>A0A1E7DSH7</accession>
<keyword evidence="8" id="KW-0282">Flagellum</keyword>
<dbReference type="GO" id="GO:0045892">
    <property type="term" value="P:negative regulation of DNA-templated transcription"/>
    <property type="evidence" value="ECO:0007669"/>
    <property type="project" value="InterPro"/>
</dbReference>
<keyword evidence="8" id="KW-0966">Cell projection</keyword>
<evidence type="ECO:0000256" key="3">
    <source>
        <dbReference type="ARBA" id="ARBA00022491"/>
    </source>
</evidence>
<dbReference type="SUPFAM" id="SSF101498">
    <property type="entry name" value="Anti-sigma factor FlgM"/>
    <property type="match status" value="1"/>
</dbReference>
<organism evidence="8 9">
    <name type="scientific">Domibacillus iocasae</name>
    <dbReference type="NCBI Taxonomy" id="1714016"/>
    <lineage>
        <taxon>Bacteria</taxon>
        <taxon>Bacillati</taxon>
        <taxon>Bacillota</taxon>
        <taxon>Bacilli</taxon>
        <taxon>Bacillales</taxon>
        <taxon>Bacillaceae</taxon>
        <taxon>Domibacillus</taxon>
    </lineage>
</organism>
<gene>
    <name evidence="8" type="ORF">BA724_15750</name>
</gene>
<keyword evidence="4" id="KW-1005">Bacterial flagellum biogenesis</keyword>
<dbReference type="NCBIfam" id="TIGR03824">
    <property type="entry name" value="FlgM_jcvi"/>
    <property type="match status" value="1"/>
</dbReference>
<keyword evidence="9" id="KW-1185">Reference proteome</keyword>
<evidence type="ECO:0000259" key="7">
    <source>
        <dbReference type="Pfam" id="PF04316"/>
    </source>
</evidence>
<proteinExistence type="inferred from homology"/>
<dbReference type="RefSeq" id="WP_069937201.1">
    <property type="nucleotide sequence ID" value="NZ_MAMP01000006.1"/>
</dbReference>
<protein>
    <recommendedName>
        <fullName evidence="2">Negative regulator of flagellin synthesis</fullName>
    </recommendedName>
</protein>
<comment type="similarity">
    <text evidence="1">Belongs to the FlgM family.</text>
</comment>
<keyword evidence="3" id="KW-0678">Repressor</keyword>
<dbReference type="Pfam" id="PF04316">
    <property type="entry name" value="FlgM"/>
    <property type="match status" value="1"/>
</dbReference>
<reference evidence="8 9" key="1">
    <citation type="submission" date="2016-06" db="EMBL/GenBank/DDBJ databases">
        <title>Domibacillus iocasae genome sequencing.</title>
        <authorList>
            <person name="Verma A."/>
            <person name="Pal Y."/>
            <person name="Ojha A.K."/>
            <person name="Krishnamurthi S."/>
        </authorList>
    </citation>
    <scope>NUCLEOTIDE SEQUENCE [LARGE SCALE GENOMIC DNA]</scope>
    <source>
        <strain evidence="8 9">DSM 29979</strain>
    </source>
</reference>
<dbReference type="InterPro" id="IPR035890">
    <property type="entry name" value="Anti-sigma-28_factor_FlgM_sf"/>
</dbReference>
<evidence type="ECO:0000256" key="2">
    <source>
        <dbReference type="ARBA" id="ARBA00017823"/>
    </source>
</evidence>
<name>A0A1E7DSH7_9BACI</name>
<keyword evidence="8" id="KW-0969">Cilium</keyword>